<protein>
    <submittedName>
        <fullName evidence="4">Response regulator transcription factor</fullName>
    </submittedName>
</protein>
<dbReference type="SUPFAM" id="SSF52172">
    <property type="entry name" value="CheY-like"/>
    <property type="match status" value="1"/>
</dbReference>
<keyword evidence="1" id="KW-0597">Phosphoprotein</keyword>
<feature type="domain" description="HTH LytTR-type" evidence="3">
    <location>
        <begin position="148"/>
        <end position="255"/>
    </location>
</feature>
<evidence type="ECO:0000313" key="5">
    <source>
        <dbReference type="Proteomes" id="UP000323884"/>
    </source>
</evidence>
<reference evidence="4 5" key="1">
    <citation type="submission" date="2019-08" db="EMBL/GenBank/DDBJ databases">
        <title>Draft genome sequence of Chryseobacterium sp. Gsoil 183.</title>
        <authorList>
            <person name="Im W.-T."/>
        </authorList>
    </citation>
    <scope>NUCLEOTIDE SEQUENCE [LARGE SCALE GENOMIC DNA]</scope>
    <source>
        <strain evidence="4 5">Gsoil 183</strain>
    </source>
</reference>
<feature type="domain" description="Response regulatory" evidence="2">
    <location>
        <begin position="3"/>
        <end position="115"/>
    </location>
</feature>
<name>A0A5D8ZFD5_9FLAO</name>
<dbReference type="InterPro" id="IPR007492">
    <property type="entry name" value="LytTR_DNA-bd_dom"/>
</dbReference>
<dbReference type="PROSITE" id="PS50930">
    <property type="entry name" value="HTH_LYTTR"/>
    <property type="match status" value="1"/>
</dbReference>
<dbReference type="InterPro" id="IPR011006">
    <property type="entry name" value="CheY-like_superfamily"/>
</dbReference>
<dbReference type="GO" id="GO:0000156">
    <property type="term" value="F:phosphorelay response regulator activity"/>
    <property type="evidence" value="ECO:0007669"/>
    <property type="project" value="InterPro"/>
</dbReference>
<dbReference type="InterPro" id="IPR046947">
    <property type="entry name" value="LytR-like"/>
</dbReference>
<keyword evidence="5" id="KW-1185">Reference proteome</keyword>
<evidence type="ECO:0000259" key="3">
    <source>
        <dbReference type="PROSITE" id="PS50930"/>
    </source>
</evidence>
<evidence type="ECO:0000256" key="1">
    <source>
        <dbReference type="PROSITE-ProRule" id="PRU00169"/>
    </source>
</evidence>
<dbReference type="GO" id="GO:0003677">
    <property type="term" value="F:DNA binding"/>
    <property type="evidence" value="ECO:0007669"/>
    <property type="project" value="InterPro"/>
</dbReference>
<dbReference type="PROSITE" id="PS50110">
    <property type="entry name" value="RESPONSE_REGULATORY"/>
    <property type="match status" value="1"/>
</dbReference>
<dbReference type="AlphaFoldDB" id="A0A5D8ZFD5"/>
<dbReference type="Proteomes" id="UP000323884">
    <property type="component" value="Unassembled WGS sequence"/>
</dbReference>
<dbReference type="PANTHER" id="PTHR37299">
    <property type="entry name" value="TRANSCRIPTIONAL REGULATOR-RELATED"/>
    <property type="match status" value="1"/>
</dbReference>
<comment type="caution">
    <text evidence="4">The sequence shown here is derived from an EMBL/GenBank/DDBJ whole genome shotgun (WGS) entry which is preliminary data.</text>
</comment>
<dbReference type="RefSeq" id="WP_149388776.1">
    <property type="nucleotide sequence ID" value="NZ_VTRU01000005.1"/>
</dbReference>
<dbReference type="Gene3D" id="3.40.50.2300">
    <property type="match status" value="1"/>
</dbReference>
<evidence type="ECO:0000313" key="4">
    <source>
        <dbReference type="EMBL" id="TZF93695.1"/>
    </source>
</evidence>
<gene>
    <name evidence="4" type="ORF">FW781_18560</name>
</gene>
<sequence length="255" mass="29704">MIKVIIIEDEIPARNKLKRFISELKEPVEILAEIATVEEAVTFLKKSRVDLIFSDIELLDGNAFEIYNQVSISSPVIFTTAYDQYWMNAFESNGIEYLLKPFSLQRFQKAWDKFLVLKTSASEQNDVLIKLQQMLNSSQIEKKYKKRFTISSHQGIYFLNTEDITFFEAEEGIVFAFDAAGKKHLLSESTLKEIENQLSPSDFFRINRSEVVQKIHIERIERYNKNTLSIRIKGKQAHLITSQSNTSAFRKWIEE</sequence>
<dbReference type="Gene3D" id="2.40.50.1020">
    <property type="entry name" value="LytTr DNA-binding domain"/>
    <property type="match status" value="1"/>
</dbReference>
<organism evidence="4 5">
    <name type="scientific">Chryseobacterium panacisoli</name>
    <dbReference type="NCBI Taxonomy" id="1807141"/>
    <lineage>
        <taxon>Bacteria</taxon>
        <taxon>Pseudomonadati</taxon>
        <taxon>Bacteroidota</taxon>
        <taxon>Flavobacteriia</taxon>
        <taxon>Flavobacteriales</taxon>
        <taxon>Weeksellaceae</taxon>
        <taxon>Chryseobacterium group</taxon>
        <taxon>Chryseobacterium</taxon>
    </lineage>
</organism>
<evidence type="ECO:0000259" key="2">
    <source>
        <dbReference type="PROSITE" id="PS50110"/>
    </source>
</evidence>
<dbReference type="EMBL" id="VTRU01000005">
    <property type="protein sequence ID" value="TZF93695.1"/>
    <property type="molecule type" value="Genomic_DNA"/>
</dbReference>
<dbReference type="Pfam" id="PF04397">
    <property type="entry name" value="LytTR"/>
    <property type="match status" value="1"/>
</dbReference>
<dbReference type="PANTHER" id="PTHR37299:SF1">
    <property type="entry name" value="STAGE 0 SPORULATION PROTEIN A HOMOLOG"/>
    <property type="match status" value="1"/>
</dbReference>
<accession>A0A5D8ZFD5</accession>
<dbReference type="SMART" id="SM00850">
    <property type="entry name" value="LytTR"/>
    <property type="match status" value="1"/>
</dbReference>
<dbReference type="SMART" id="SM00448">
    <property type="entry name" value="REC"/>
    <property type="match status" value="1"/>
</dbReference>
<proteinExistence type="predicted"/>
<dbReference type="Pfam" id="PF00072">
    <property type="entry name" value="Response_reg"/>
    <property type="match status" value="1"/>
</dbReference>
<dbReference type="OrthoDB" id="2168082at2"/>
<dbReference type="InterPro" id="IPR001789">
    <property type="entry name" value="Sig_transdc_resp-reg_receiver"/>
</dbReference>
<feature type="modified residue" description="4-aspartylphosphate" evidence="1">
    <location>
        <position position="55"/>
    </location>
</feature>